<keyword evidence="1" id="KW-0812">Transmembrane</keyword>
<dbReference type="Proteomes" id="UP000177097">
    <property type="component" value="Unassembled WGS sequence"/>
</dbReference>
<evidence type="ECO:0000313" key="3">
    <source>
        <dbReference type="Proteomes" id="UP000177097"/>
    </source>
</evidence>
<evidence type="ECO:0000256" key="1">
    <source>
        <dbReference type="SAM" id="Phobius"/>
    </source>
</evidence>
<keyword evidence="1" id="KW-0472">Membrane</keyword>
<evidence type="ECO:0000313" key="2">
    <source>
        <dbReference type="EMBL" id="OGL71032.1"/>
    </source>
</evidence>
<protein>
    <submittedName>
        <fullName evidence="2">Uncharacterized protein</fullName>
    </submittedName>
</protein>
<gene>
    <name evidence="2" type="ORF">A3C17_00610</name>
</gene>
<accession>A0A1F7TYJ7</accession>
<reference evidence="2 3" key="1">
    <citation type="journal article" date="2016" name="Nat. Commun.">
        <title>Thousands of microbial genomes shed light on interconnected biogeochemical processes in an aquifer system.</title>
        <authorList>
            <person name="Anantharaman K."/>
            <person name="Brown C.T."/>
            <person name="Hug L.A."/>
            <person name="Sharon I."/>
            <person name="Castelle C.J."/>
            <person name="Probst A.J."/>
            <person name="Thomas B.C."/>
            <person name="Singh A."/>
            <person name="Wilkins M.J."/>
            <person name="Karaoz U."/>
            <person name="Brodie E.L."/>
            <person name="Williams K.H."/>
            <person name="Hubbard S.S."/>
            <person name="Banfield J.F."/>
        </authorList>
    </citation>
    <scope>NUCLEOTIDE SEQUENCE [LARGE SCALE GENOMIC DNA]</scope>
</reference>
<comment type="caution">
    <text evidence="2">The sequence shown here is derived from an EMBL/GenBank/DDBJ whole genome shotgun (WGS) entry which is preliminary data.</text>
</comment>
<dbReference type="EMBL" id="MGDX01000018">
    <property type="protein sequence ID" value="OGL71032.1"/>
    <property type="molecule type" value="Genomic_DNA"/>
</dbReference>
<feature type="transmembrane region" description="Helical" evidence="1">
    <location>
        <begin position="41"/>
        <end position="60"/>
    </location>
</feature>
<dbReference type="AlphaFoldDB" id="A0A1F7TYJ7"/>
<dbReference type="STRING" id="1802389.A3C17_00610"/>
<sequence length="109" mass="12347">MFVAIFATSLFALILWHWWITHVVSARLAHAQRTHPFAWGEYLFFASAFFETGFCMYLTIDELDPAITSIPFGIMIAVWGLGAAAKFAPKPLAAALEEHRALRKIARRH</sequence>
<name>A0A1F7TYJ7_9BACT</name>
<keyword evidence="1" id="KW-1133">Transmembrane helix</keyword>
<feature type="transmembrane region" description="Helical" evidence="1">
    <location>
        <begin position="67"/>
        <end position="88"/>
    </location>
</feature>
<proteinExistence type="predicted"/>
<organism evidence="2 3">
    <name type="scientific">Candidatus Uhrbacteria bacterium RIFCSPHIGHO2_02_FULL_53_13</name>
    <dbReference type="NCBI Taxonomy" id="1802389"/>
    <lineage>
        <taxon>Bacteria</taxon>
        <taxon>Candidatus Uhriibacteriota</taxon>
    </lineage>
</organism>